<evidence type="ECO:0000313" key="14">
    <source>
        <dbReference type="Proteomes" id="UP000013307"/>
    </source>
</evidence>
<keyword evidence="14" id="KW-1185">Reference proteome</keyword>
<evidence type="ECO:0000256" key="6">
    <source>
        <dbReference type="ARBA" id="ARBA00022827"/>
    </source>
</evidence>
<dbReference type="STRING" id="387631.Asulf_02109"/>
<evidence type="ECO:0000256" key="8">
    <source>
        <dbReference type="ARBA" id="ARBA00023004"/>
    </source>
</evidence>
<dbReference type="Pfam" id="PF07992">
    <property type="entry name" value="Pyr_redox_2"/>
    <property type="match status" value="1"/>
</dbReference>
<keyword evidence="3 10" id="KW-0004">4Fe-4S</keyword>
<accession>N0BIE9</accession>
<dbReference type="GO" id="GO:0016491">
    <property type="term" value="F:oxidoreductase activity"/>
    <property type="evidence" value="ECO:0007669"/>
    <property type="project" value="UniProtKB-UniRule"/>
</dbReference>
<organism evidence="13 14">
    <name type="scientific">Archaeoglobus sulfaticallidus PM70-1</name>
    <dbReference type="NCBI Taxonomy" id="387631"/>
    <lineage>
        <taxon>Archaea</taxon>
        <taxon>Methanobacteriati</taxon>
        <taxon>Methanobacteriota</taxon>
        <taxon>Archaeoglobi</taxon>
        <taxon>Archaeoglobales</taxon>
        <taxon>Archaeoglobaceae</taxon>
        <taxon>Archaeoglobus</taxon>
    </lineage>
</organism>
<dbReference type="PANTHER" id="PTHR43498:SF1">
    <property type="entry name" value="COB--COM HETERODISULFIDE REDUCTASE IRON-SULFUR SUBUNIT A"/>
    <property type="match status" value="1"/>
</dbReference>
<dbReference type="GO" id="GO:0046872">
    <property type="term" value="F:metal ion binding"/>
    <property type="evidence" value="ECO:0007669"/>
    <property type="project" value="UniProtKB-KW"/>
</dbReference>
<dbReference type="Proteomes" id="UP000013307">
    <property type="component" value="Chromosome"/>
</dbReference>
<comment type="cofactor">
    <cofactor evidence="10">
        <name>[4Fe-4S] cluster</name>
        <dbReference type="ChEBI" id="CHEBI:49883"/>
    </cofactor>
</comment>
<evidence type="ECO:0000256" key="5">
    <source>
        <dbReference type="ARBA" id="ARBA00022723"/>
    </source>
</evidence>
<keyword evidence="6 10" id="KW-0274">FAD</keyword>
<keyword evidence="8 10" id="KW-0408">Iron</keyword>
<dbReference type="InterPro" id="IPR017900">
    <property type="entry name" value="4Fe4S_Fe_S_CS"/>
</dbReference>
<dbReference type="PROSITE" id="PS51379">
    <property type="entry name" value="4FE4S_FER_2"/>
    <property type="match status" value="2"/>
</dbReference>
<dbReference type="InterPro" id="IPR039650">
    <property type="entry name" value="HdrA-like"/>
</dbReference>
<dbReference type="InterPro" id="IPR017896">
    <property type="entry name" value="4Fe4S_Fe-S-bd"/>
</dbReference>
<evidence type="ECO:0000256" key="2">
    <source>
        <dbReference type="ARBA" id="ARBA00006561"/>
    </source>
</evidence>
<evidence type="ECO:0000256" key="9">
    <source>
        <dbReference type="ARBA" id="ARBA00023014"/>
    </source>
</evidence>
<keyword evidence="11" id="KW-0175">Coiled coil</keyword>
<evidence type="ECO:0000259" key="12">
    <source>
        <dbReference type="PROSITE" id="PS51379"/>
    </source>
</evidence>
<dbReference type="Gene3D" id="3.30.70.20">
    <property type="match status" value="1"/>
</dbReference>
<protein>
    <recommendedName>
        <fullName evidence="10">CoB--CoM heterodisulfide reductase iron-sulfur subunit A</fullName>
        <ecNumber evidence="10">1.8.-.-</ecNumber>
    </recommendedName>
</protein>
<dbReference type="InterPro" id="IPR036188">
    <property type="entry name" value="FAD/NAD-bd_sf"/>
</dbReference>
<dbReference type="PRINTS" id="PR00368">
    <property type="entry name" value="FADPNR"/>
</dbReference>
<keyword evidence="4 10" id="KW-0285">Flavoprotein</keyword>
<dbReference type="Pfam" id="PF13187">
    <property type="entry name" value="Fer4_9"/>
    <property type="match status" value="1"/>
</dbReference>
<dbReference type="OrthoDB" id="23833at2157"/>
<dbReference type="PROSITE" id="PS00198">
    <property type="entry name" value="4FE4S_FER_1"/>
    <property type="match status" value="2"/>
</dbReference>
<dbReference type="HOGENOM" id="CLU_020302_0_0_2"/>
<comment type="similarity">
    <text evidence="2 10">Belongs to the HdrA family.</text>
</comment>
<dbReference type="EC" id="1.8.-.-" evidence="10"/>
<dbReference type="UniPathway" id="UPA00647">
    <property type="reaction ID" value="UER00700"/>
</dbReference>
<sequence>MAEEFEKNYMLYICTGCDIGNSIDVEKLKEVADEEFSVPAKTHEYLCGKEGVELIKKDIEEGVNTIIIAACSPRVNYDTFDFPNVIVERVNLREHVAWSHKPNDPKTQMLAEDYIRMGIVKAQKMEFPEPYKEEITKTVLVIGGGVTGLTSAIEAANAGYDVVLVEKEAELGGWVKKFAKITPNEPPFREPREPDIDEKIKQVMENDRIKVYTSAYVEKISGQPGLFDVVINQNGNQEEVRVGSIVVAVGWEPYDATKLENLGFGKYPDVITNVMLEEMVKENGKIIVPSTGEPAKRVAFIQCAGQRDPEHLPYCSSICCMVSLKQALYVRELNDGQAFIFYKDMRTPGEYEDFYKRVQEDPGVFLTKGEIKSITKTDNGMLVEVANTLLGEDIEVEVDLVVLATGMVSRLKKIADMLEAKEEGEAKEGEAGETEEAEEKLAEAIEEVGGILNLTYRKGPELPALKYGFPDSNFICFPYETQRTAIYAAGPFRQPMGVAESEEDATGAALKAVQALELISRGAATFPRVGDLSYPEFFLQRCTQCKRCTEECPFGALDEDEKGTPKPNPNRCRRCGVCMGACPERIISFKNYNVDMIGSMVKSIYVPEDEDEGLRFLAFVCENDAYPAFDMAALNRMEWHPDVRIIPVRCLGSFNVVWVADALSRGIDGVILIGCKYGDDYQCHFIKGSELANRRMENVQETLQRLALEAERVQVVQLPISEYDKIPQIIQEFVERIEDEFGPNPYKGF</sequence>
<dbReference type="AlphaFoldDB" id="N0BIE9"/>
<dbReference type="GO" id="GO:0051539">
    <property type="term" value="F:4 iron, 4 sulfur cluster binding"/>
    <property type="evidence" value="ECO:0007669"/>
    <property type="project" value="UniProtKB-UniRule"/>
</dbReference>
<evidence type="ECO:0000256" key="10">
    <source>
        <dbReference type="RuleBase" id="RU366072"/>
    </source>
</evidence>
<evidence type="ECO:0000256" key="1">
    <source>
        <dbReference type="ARBA" id="ARBA00001974"/>
    </source>
</evidence>
<evidence type="ECO:0000256" key="3">
    <source>
        <dbReference type="ARBA" id="ARBA00022485"/>
    </source>
</evidence>
<evidence type="ECO:0000256" key="7">
    <source>
        <dbReference type="ARBA" id="ARBA00023002"/>
    </source>
</evidence>
<keyword evidence="5 10" id="KW-0479">Metal-binding</keyword>
<feature type="domain" description="4Fe-4S ferredoxin-type" evidence="12">
    <location>
        <begin position="563"/>
        <end position="592"/>
    </location>
</feature>
<dbReference type="EMBL" id="CP005290">
    <property type="protein sequence ID" value="AGK62067.1"/>
    <property type="molecule type" value="Genomic_DNA"/>
</dbReference>
<keyword evidence="7 10" id="KW-0560">Oxidoreductase</keyword>
<dbReference type="PANTHER" id="PTHR43498">
    <property type="entry name" value="FERREDOXIN:COB-COM HETERODISULFIDE REDUCTASE SUBUNIT A"/>
    <property type="match status" value="1"/>
</dbReference>
<dbReference type="GeneID" id="15393743"/>
<dbReference type="SUPFAM" id="SSF51905">
    <property type="entry name" value="FAD/NAD(P)-binding domain"/>
    <property type="match status" value="1"/>
</dbReference>
<evidence type="ECO:0000313" key="13">
    <source>
        <dbReference type="EMBL" id="AGK62067.1"/>
    </source>
</evidence>
<reference evidence="13 14" key="1">
    <citation type="journal article" date="2013" name="Genome Announc.">
        <title>Complete Genome Sequence of the Thermophilic and Facultatively Chemolithoautotrophic Sulfate Reducer Archaeoglobus sulfaticallidus Strain PM70-1T.</title>
        <authorList>
            <person name="Stokke R."/>
            <person name="Hocking W.P."/>
            <person name="Steinsbu B.O."/>
            <person name="Steen I.H."/>
        </authorList>
    </citation>
    <scope>NUCLEOTIDE SEQUENCE [LARGE SCALE GENOMIC DNA]</scope>
    <source>
        <strain evidence="13">PM70-1</strain>
    </source>
</reference>
<keyword evidence="9 10" id="KW-0411">Iron-sulfur</keyword>
<dbReference type="Pfam" id="PF02662">
    <property type="entry name" value="FlpD"/>
    <property type="match status" value="1"/>
</dbReference>
<comment type="cofactor">
    <cofactor evidence="1 10">
        <name>FAD</name>
        <dbReference type="ChEBI" id="CHEBI:57692"/>
    </cofactor>
</comment>
<dbReference type="KEGG" id="ast:Asulf_02109"/>
<dbReference type="eggNOG" id="arCOG02476">
    <property type="taxonomic scope" value="Archaea"/>
</dbReference>
<gene>
    <name evidence="13" type="ORF">Asulf_02109</name>
</gene>
<dbReference type="InterPro" id="IPR023753">
    <property type="entry name" value="FAD/NAD-binding_dom"/>
</dbReference>
<dbReference type="SUPFAM" id="SSF54862">
    <property type="entry name" value="4Fe-4S ferredoxins"/>
    <property type="match status" value="1"/>
</dbReference>
<dbReference type="eggNOG" id="arCOG02235">
    <property type="taxonomic scope" value="Archaea"/>
</dbReference>
<name>N0BIE9_9EURY</name>
<dbReference type="InterPro" id="IPR003813">
    <property type="entry name" value="MvhD/FlpD"/>
</dbReference>
<feature type="coiled-coil region" evidence="11">
    <location>
        <begin position="689"/>
        <end position="716"/>
    </location>
</feature>
<feature type="domain" description="4Fe-4S ferredoxin-type" evidence="12">
    <location>
        <begin position="533"/>
        <end position="562"/>
    </location>
</feature>
<comment type="pathway">
    <text evidence="10">Cofactor metabolism; coenzyme M-coenzyme B heterodisulfide reduction; coenzyme B and coenzyme M from coenzyme M-coenzyme B heterodisulfide: step 1/1.</text>
</comment>
<comment type="function">
    <text evidence="10">Part of a complex that catalyzes the reversible reduction of CoM-S-S-CoB to the thiol-coenzymes H-S-CoM (coenzyme M) and H-S-CoB (coenzyme B).</text>
</comment>
<comment type="subunit">
    <text evidence="10">The ferredoxin:CoB-CoM heterodisulfide reductase is composed of three subunits; HdrA, HdrB and HdrC.</text>
</comment>
<dbReference type="Gene3D" id="3.50.50.60">
    <property type="entry name" value="FAD/NAD(P)-binding domain"/>
    <property type="match status" value="2"/>
</dbReference>
<evidence type="ECO:0000256" key="11">
    <source>
        <dbReference type="SAM" id="Coils"/>
    </source>
</evidence>
<proteinExistence type="inferred from homology"/>
<evidence type="ECO:0000256" key="4">
    <source>
        <dbReference type="ARBA" id="ARBA00022630"/>
    </source>
</evidence>
<dbReference type="RefSeq" id="WP_015591663.1">
    <property type="nucleotide sequence ID" value="NC_021169.1"/>
</dbReference>